<protein>
    <recommendedName>
        <fullName evidence="5">THH1/TOM1/TOM3 domain-containing protein</fullName>
    </recommendedName>
</protein>
<feature type="transmembrane region" description="Helical" evidence="2">
    <location>
        <begin position="271"/>
        <end position="293"/>
    </location>
</feature>
<feature type="region of interest" description="Disordered" evidence="1">
    <location>
        <begin position="333"/>
        <end position="358"/>
    </location>
</feature>
<feature type="transmembrane region" description="Helical" evidence="2">
    <location>
        <begin position="237"/>
        <end position="259"/>
    </location>
</feature>
<keyword evidence="2" id="KW-1133">Transmembrane helix</keyword>
<evidence type="ECO:0008006" key="5">
    <source>
        <dbReference type="Google" id="ProtNLM"/>
    </source>
</evidence>
<sequence length="392" mass="43562">MPHLKVADALGVLTICLVSVLFLFGLFCILYSFYFRNKIRSQGNVQLCYFNGPWIIRIAFTLFAVFWGFGEILRLSLWRRSGRLLNAINWKWQENICKCHIVSNLGFMEPCLYLTVVFLLHASLQKSGPLSQKWNIKTCCYILLLSLPIFFLQLVVILLGPKFNKDGYKERLPLYFTSVAVSPKTKGDDDDIALLCAYPLLSIICTGLLSIIISCYLSWLGRQVAHLVINKGLRRRVYSLIVSFSGFFPIRFVFLGLSVLSSPGEAVFETLAFLGFISFLLCAGVGICVLVYLPVSDALALRNLHRDTGDSRRISGGGDLNDTISQITNRSHVGSSVANSPCTNSGRRGSVSFRAGEEGTPSERYVELSVFSQSALPDSPPPFLGWPVLSLA</sequence>
<dbReference type="PANTHER" id="PTHR34116:SF2">
    <property type="entry name" value="THH1_TOM1_TOM3 DOMAIN-CONTAINING PROTEIN"/>
    <property type="match status" value="1"/>
</dbReference>
<keyword evidence="4" id="KW-1185">Reference proteome</keyword>
<comment type="caution">
    <text evidence="3">The sequence shown here is derived from an EMBL/GenBank/DDBJ whole genome shotgun (WGS) entry which is preliminary data.</text>
</comment>
<feature type="compositionally biased region" description="Polar residues" evidence="1">
    <location>
        <begin position="333"/>
        <end position="347"/>
    </location>
</feature>
<proteinExistence type="predicted"/>
<keyword evidence="2" id="KW-0472">Membrane</keyword>
<dbReference type="AlphaFoldDB" id="A0A328D1A1"/>
<evidence type="ECO:0000256" key="2">
    <source>
        <dbReference type="SAM" id="Phobius"/>
    </source>
</evidence>
<dbReference type="PANTHER" id="PTHR34116">
    <property type="entry name" value="PLASMINOGEN ACTIVATOR INHIBITOR"/>
    <property type="match status" value="1"/>
</dbReference>
<reference evidence="3 4" key="1">
    <citation type="submission" date="2018-06" db="EMBL/GenBank/DDBJ databases">
        <title>The Genome of Cuscuta australis (Dodder) Provides Insight into the Evolution of Plant Parasitism.</title>
        <authorList>
            <person name="Liu H."/>
        </authorList>
    </citation>
    <scope>NUCLEOTIDE SEQUENCE [LARGE SCALE GENOMIC DNA]</scope>
    <source>
        <strain evidence="4">cv. Yunnan</strain>
        <tissue evidence="3">Vines</tissue>
    </source>
</reference>
<evidence type="ECO:0000256" key="1">
    <source>
        <dbReference type="SAM" id="MobiDB-lite"/>
    </source>
</evidence>
<keyword evidence="2" id="KW-0812">Transmembrane</keyword>
<evidence type="ECO:0000313" key="3">
    <source>
        <dbReference type="EMBL" id="RAL39535.1"/>
    </source>
</evidence>
<feature type="transmembrane region" description="Helical" evidence="2">
    <location>
        <begin position="54"/>
        <end position="73"/>
    </location>
</feature>
<gene>
    <name evidence="3" type="ORF">DM860_003068</name>
</gene>
<dbReference type="PIRSF" id="PIRSF031277">
    <property type="entry name" value="UCP031277"/>
    <property type="match status" value="1"/>
</dbReference>
<dbReference type="EMBL" id="NQVE01000200">
    <property type="protein sequence ID" value="RAL39535.1"/>
    <property type="molecule type" value="Genomic_DNA"/>
</dbReference>
<feature type="transmembrane region" description="Helical" evidence="2">
    <location>
        <begin position="139"/>
        <end position="159"/>
    </location>
</feature>
<dbReference type="Proteomes" id="UP000249390">
    <property type="component" value="Unassembled WGS sequence"/>
</dbReference>
<feature type="transmembrane region" description="Helical" evidence="2">
    <location>
        <begin position="12"/>
        <end position="34"/>
    </location>
</feature>
<name>A0A328D1A1_9ASTE</name>
<feature type="transmembrane region" description="Helical" evidence="2">
    <location>
        <begin position="192"/>
        <end position="217"/>
    </location>
</feature>
<evidence type="ECO:0000313" key="4">
    <source>
        <dbReference type="Proteomes" id="UP000249390"/>
    </source>
</evidence>
<organism evidence="3 4">
    <name type="scientific">Cuscuta australis</name>
    <dbReference type="NCBI Taxonomy" id="267555"/>
    <lineage>
        <taxon>Eukaryota</taxon>
        <taxon>Viridiplantae</taxon>
        <taxon>Streptophyta</taxon>
        <taxon>Embryophyta</taxon>
        <taxon>Tracheophyta</taxon>
        <taxon>Spermatophyta</taxon>
        <taxon>Magnoliopsida</taxon>
        <taxon>eudicotyledons</taxon>
        <taxon>Gunneridae</taxon>
        <taxon>Pentapetalae</taxon>
        <taxon>asterids</taxon>
        <taxon>lamiids</taxon>
        <taxon>Solanales</taxon>
        <taxon>Convolvulaceae</taxon>
        <taxon>Cuscuteae</taxon>
        <taxon>Cuscuta</taxon>
        <taxon>Cuscuta subgen. Grammica</taxon>
        <taxon>Cuscuta sect. Cleistogrammica</taxon>
    </lineage>
</organism>
<dbReference type="InterPro" id="IPR016971">
    <property type="entry name" value="UCP031277"/>
</dbReference>
<accession>A0A328D1A1</accession>